<dbReference type="PANTHER" id="PTHR11803">
    <property type="entry name" value="2-IMINOBUTANOATE/2-IMINOPROPANOATE DEAMINASE RIDA"/>
    <property type="match status" value="1"/>
</dbReference>
<dbReference type="Proteomes" id="UP000215059">
    <property type="component" value="Unassembled WGS sequence"/>
</dbReference>
<comment type="caution">
    <text evidence="2">The sequence shown here is derived from an EMBL/GenBank/DDBJ whole genome shotgun (WGS) entry which is preliminary data.</text>
</comment>
<evidence type="ECO:0000256" key="1">
    <source>
        <dbReference type="ARBA" id="ARBA00010552"/>
    </source>
</evidence>
<proteinExistence type="inferred from homology"/>
<dbReference type="RefSeq" id="WP_094253035.1">
    <property type="nucleotide sequence ID" value="NZ_JBHLXL010000001.1"/>
</dbReference>
<gene>
    <name evidence="2" type="ORF">CGZ90_13550</name>
</gene>
<comment type="similarity">
    <text evidence="1">Belongs to the RutC family.</text>
</comment>
<dbReference type="InterPro" id="IPR035959">
    <property type="entry name" value="RutC-like_sf"/>
</dbReference>
<dbReference type="InterPro" id="IPR006056">
    <property type="entry name" value="RidA"/>
</dbReference>
<dbReference type="SUPFAM" id="SSF55298">
    <property type="entry name" value="YjgF-like"/>
    <property type="match status" value="1"/>
</dbReference>
<sequence length="128" mass="13854">MTKTLVVSKAAPQAIGPYSQAVIHGDLAFLSGMLPIVPVNGEMAEEEISVQTKQVLENIKSLLADISSSLDQVLKTTIFLKDLKDFQTVNEIYGTYFGDSLPARSCVEVARIPKDALIEIEVIASMKG</sequence>
<dbReference type="Gene3D" id="3.30.1330.40">
    <property type="entry name" value="RutC-like"/>
    <property type="match status" value="1"/>
</dbReference>
<dbReference type="EMBL" id="NOII01000003">
    <property type="protein sequence ID" value="OYD57684.1"/>
    <property type="molecule type" value="Genomic_DNA"/>
</dbReference>
<evidence type="ECO:0000313" key="3">
    <source>
        <dbReference type="Proteomes" id="UP000215059"/>
    </source>
</evidence>
<protein>
    <submittedName>
        <fullName evidence="2">Reactive intermediate/imine deaminase</fullName>
    </submittedName>
</protein>
<evidence type="ECO:0000313" key="2">
    <source>
        <dbReference type="EMBL" id="OYD57684.1"/>
    </source>
</evidence>
<dbReference type="FunFam" id="3.30.1330.40:FF:000001">
    <property type="entry name" value="L-PSP family endoribonuclease"/>
    <property type="match status" value="1"/>
</dbReference>
<dbReference type="PANTHER" id="PTHR11803:SF39">
    <property type="entry name" value="2-IMINOBUTANOATE_2-IMINOPROPANOATE DEAMINASE"/>
    <property type="match status" value="1"/>
</dbReference>
<dbReference type="GO" id="GO:0019239">
    <property type="term" value="F:deaminase activity"/>
    <property type="evidence" value="ECO:0007669"/>
    <property type="project" value="TreeGrafter"/>
</dbReference>
<keyword evidence="3" id="KW-1185">Reference proteome</keyword>
<dbReference type="OrthoDB" id="9803101at2"/>
<dbReference type="InterPro" id="IPR006175">
    <property type="entry name" value="YjgF/YER057c/UK114"/>
</dbReference>
<accession>A0A235F9C4</accession>
<organism evidence="2 3">
    <name type="scientific">Fictibacillus aquaticus</name>
    <dbReference type="NCBI Taxonomy" id="2021314"/>
    <lineage>
        <taxon>Bacteria</taxon>
        <taxon>Bacillati</taxon>
        <taxon>Bacillota</taxon>
        <taxon>Bacilli</taxon>
        <taxon>Bacillales</taxon>
        <taxon>Fictibacillaceae</taxon>
        <taxon>Fictibacillus</taxon>
    </lineage>
</organism>
<dbReference type="CDD" id="cd00448">
    <property type="entry name" value="YjgF_YER057c_UK114_family"/>
    <property type="match status" value="1"/>
</dbReference>
<dbReference type="NCBIfam" id="TIGR00004">
    <property type="entry name" value="Rid family detoxifying hydrolase"/>
    <property type="match status" value="1"/>
</dbReference>
<dbReference type="AlphaFoldDB" id="A0A235F9C4"/>
<dbReference type="Pfam" id="PF01042">
    <property type="entry name" value="Ribonuc_L-PSP"/>
    <property type="match status" value="1"/>
</dbReference>
<name>A0A235F9C4_9BACL</name>
<dbReference type="GO" id="GO:0005829">
    <property type="term" value="C:cytosol"/>
    <property type="evidence" value="ECO:0007669"/>
    <property type="project" value="TreeGrafter"/>
</dbReference>
<reference evidence="2 3" key="1">
    <citation type="submission" date="2017-07" db="EMBL/GenBank/DDBJ databases">
        <title>Fictibacillus sp. nov. GDSW-R2A3 Genome sequencing and assembly.</title>
        <authorList>
            <person name="Mayilraj S."/>
        </authorList>
    </citation>
    <scope>NUCLEOTIDE SEQUENCE [LARGE SCALE GENOMIC DNA]</scope>
    <source>
        <strain evidence="2 3">GDSW-R2A3</strain>
    </source>
</reference>